<organism evidence="5 6">
    <name type="scientific">Acrasis kona</name>
    <dbReference type="NCBI Taxonomy" id="1008807"/>
    <lineage>
        <taxon>Eukaryota</taxon>
        <taxon>Discoba</taxon>
        <taxon>Heterolobosea</taxon>
        <taxon>Tetramitia</taxon>
        <taxon>Eutetramitia</taxon>
        <taxon>Acrasidae</taxon>
        <taxon>Acrasis</taxon>
    </lineage>
</organism>
<feature type="compositionally biased region" description="Polar residues" evidence="4">
    <location>
        <begin position="11"/>
        <end position="30"/>
    </location>
</feature>
<dbReference type="InterPro" id="IPR027417">
    <property type="entry name" value="P-loop_NTPase"/>
</dbReference>
<keyword evidence="3" id="KW-0449">Lipoprotein</keyword>
<evidence type="ECO:0000313" key="6">
    <source>
        <dbReference type="Proteomes" id="UP001431209"/>
    </source>
</evidence>
<dbReference type="PROSITE" id="PS51419">
    <property type="entry name" value="RAB"/>
    <property type="match status" value="1"/>
</dbReference>
<evidence type="ECO:0000256" key="1">
    <source>
        <dbReference type="ARBA" id="ARBA00022741"/>
    </source>
</evidence>
<dbReference type="SUPFAM" id="SSF52540">
    <property type="entry name" value="P-loop containing nucleoside triphosphate hydrolases"/>
    <property type="match status" value="1"/>
</dbReference>
<feature type="region of interest" description="Disordered" evidence="4">
    <location>
        <begin position="1"/>
        <end position="30"/>
    </location>
</feature>
<keyword evidence="2" id="KW-0342">GTP-binding</keyword>
<evidence type="ECO:0000256" key="2">
    <source>
        <dbReference type="ARBA" id="ARBA00023134"/>
    </source>
</evidence>
<keyword evidence="6" id="KW-1185">Reference proteome</keyword>
<evidence type="ECO:0000256" key="3">
    <source>
        <dbReference type="ARBA" id="ARBA00023288"/>
    </source>
</evidence>
<dbReference type="Proteomes" id="UP001431209">
    <property type="component" value="Unassembled WGS sequence"/>
</dbReference>
<dbReference type="GO" id="GO:0005525">
    <property type="term" value="F:GTP binding"/>
    <property type="evidence" value="ECO:0007669"/>
    <property type="project" value="UniProtKB-KW"/>
</dbReference>
<dbReference type="FunFam" id="3.40.50.300:FF:001129">
    <property type="entry name" value="ras-related protein Rab-44 isoform X2"/>
    <property type="match status" value="1"/>
</dbReference>
<dbReference type="PRINTS" id="PR00449">
    <property type="entry name" value="RASTRNSFRMNG"/>
</dbReference>
<dbReference type="SMART" id="SM00176">
    <property type="entry name" value="RAN"/>
    <property type="match status" value="1"/>
</dbReference>
<dbReference type="SMART" id="SM00174">
    <property type="entry name" value="RHO"/>
    <property type="match status" value="1"/>
</dbReference>
<dbReference type="Pfam" id="PF00071">
    <property type="entry name" value="Ras"/>
    <property type="match status" value="1"/>
</dbReference>
<dbReference type="SMART" id="SM00175">
    <property type="entry name" value="RAB"/>
    <property type="match status" value="1"/>
</dbReference>
<keyword evidence="1" id="KW-0547">Nucleotide-binding</keyword>
<sequence length="200" mass="22286">MSCFGAKKGTSGKNKTPSITIRSETRQPNNDSRNKVFKLLVIGESGVGKTAITTRYVDDQFKSEMMSTIGVDFKKKKVVRDGIDYNLQIWDTAGQEKFRSMTKSHYRGIQGVIVVFDVTSSESFQNITRWMQDISTHAPPKVFKVLCGNKSDLPGRQVSTQEGNKLSSEYQAPYLEVSAKTNTNITELFDAVVDGIIKTV</sequence>
<dbReference type="PROSITE" id="PS51420">
    <property type="entry name" value="RHO"/>
    <property type="match status" value="1"/>
</dbReference>
<evidence type="ECO:0000256" key="4">
    <source>
        <dbReference type="SAM" id="MobiDB-lite"/>
    </source>
</evidence>
<comment type="caution">
    <text evidence="5">The sequence shown here is derived from an EMBL/GenBank/DDBJ whole genome shotgun (WGS) entry which is preliminary data.</text>
</comment>
<dbReference type="PANTHER" id="PTHR47977">
    <property type="entry name" value="RAS-RELATED PROTEIN RAB"/>
    <property type="match status" value="1"/>
</dbReference>
<dbReference type="InterPro" id="IPR005225">
    <property type="entry name" value="Small_GTP-bd"/>
</dbReference>
<dbReference type="InterPro" id="IPR001806">
    <property type="entry name" value="Small_GTPase"/>
</dbReference>
<proteinExistence type="predicted"/>
<evidence type="ECO:0000313" key="5">
    <source>
        <dbReference type="EMBL" id="KAL0485838.1"/>
    </source>
</evidence>
<accession>A0AAW2Z7Q4</accession>
<dbReference type="Gene3D" id="3.40.50.300">
    <property type="entry name" value="P-loop containing nucleotide triphosphate hydrolases"/>
    <property type="match status" value="1"/>
</dbReference>
<name>A0AAW2Z7Q4_9EUKA</name>
<dbReference type="PROSITE" id="PS51421">
    <property type="entry name" value="RAS"/>
    <property type="match status" value="1"/>
</dbReference>
<dbReference type="NCBIfam" id="TIGR00231">
    <property type="entry name" value="small_GTP"/>
    <property type="match status" value="1"/>
</dbReference>
<gene>
    <name evidence="5" type="ORF">AKO1_004128</name>
</gene>
<dbReference type="AlphaFoldDB" id="A0AAW2Z7Q4"/>
<dbReference type="InterPro" id="IPR050227">
    <property type="entry name" value="Rab"/>
</dbReference>
<dbReference type="CDD" id="cd00154">
    <property type="entry name" value="Rab"/>
    <property type="match status" value="1"/>
</dbReference>
<reference evidence="5 6" key="1">
    <citation type="submission" date="2024-03" db="EMBL/GenBank/DDBJ databases">
        <title>The Acrasis kona genome and developmental transcriptomes reveal deep origins of eukaryotic multicellular pathways.</title>
        <authorList>
            <person name="Sheikh S."/>
            <person name="Fu C.-J."/>
            <person name="Brown M.W."/>
            <person name="Baldauf S.L."/>
        </authorList>
    </citation>
    <scope>NUCLEOTIDE SEQUENCE [LARGE SCALE GENOMIC DNA]</scope>
    <source>
        <strain evidence="5 6">ATCC MYA-3509</strain>
    </source>
</reference>
<dbReference type="EMBL" id="JAOPGA020001171">
    <property type="protein sequence ID" value="KAL0485838.1"/>
    <property type="molecule type" value="Genomic_DNA"/>
</dbReference>
<dbReference type="SMART" id="SM00173">
    <property type="entry name" value="RAS"/>
    <property type="match status" value="1"/>
</dbReference>
<dbReference type="GO" id="GO:0003924">
    <property type="term" value="F:GTPase activity"/>
    <property type="evidence" value="ECO:0007669"/>
    <property type="project" value="InterPro"/>
</dbReference>
<protein>
    <submittedName>
        <fullName evidence="5">Ras-related protein Ric</fullName>
    </submittedName>
</protein>